<keyword evidence="2" id="KW-1185">Reference proteome</keyword>
<sequence length="112" mass="12368">MGFWTECPYFRGHRLALGVDLFLGVSGAGNVWTIVVGIDVGTGLSVDRIWANQYSKNVLVRLRRISLSILKIDQLKSEELGSLVAIFDVVFGTVDPKESLVSKNLGSLTTWR</sequence>
<dbReference type="EMBL" id="CM042051">
    <property type="protein sequence ID" value="KAI3727730.1"/>
    <property type="molecule type" value="Genomic_DNA"/>
</dbReference>
<organism evidence="1 2">
    <name type="scientific">Arctium lappa</name>
    <name type="common">Greater burdock</name>
    <name type="synonym">Lappa major</name>
    <dbReference type="NCBI Taxonomy" id="4217"/>
    <lineage>
        <taxon>Eukaryota</taxon>
        <taxon>Viridiplantae</taxon>
        <taxon>Streptophyta</taxon>
        <taxon>Embryophyta</taxon>
        <taxon>Tracheophyta</taxon>
        <taxon>Spermatophyta</taxon>
        <taxon>Magnoliopsida</taxon>
        <taxon>eudicotyledons</taxon>
        <taxon>Gunneridae</taxon>
        <taxon>Pentapetalae</taxon>
        <taxon>asterids</taxon>
        <taxon>campanulids</taxon>
        <taxon>Asterales</taxon>
        <taxon>Asteraceae</taxon>
        <taxon>Carduoideae</taxon>
        <taxon>Cardueae</taxon>
        <taxon>Arctiinae</taxon>
        <taxon>Arctium</taxon>
    </lineage>
</organism>
<evidence type="ECO:0000313" key="2">
    <source>
        <dbReference type="Proteomes" id="UP001055879"/>
    </source>
</evidence>
<dbReference type="Proteomes" id="UP001055879">
    <property type="component" value="Linkage Group LG05"/>
</dbReference>
<protein>
    <submittedName>
        <fullName evidence="1">Uncharacterized protein</fullName>
    </submittedName>
</protein>
<proteinExistence type="predicted"/>
<evidence type="ECO:0000313" key="1">
    <source>
        <dbReference type="EMBL" id="KAI3727730.1"/>
    </source>
</evidence>
<reference evidence="1 2" key="2">
    <citation type="journal article" date="2022" name="Mol. Ecol. Resour.">
        <title>The genomes of chicory, endive, great burdock and yacon provide insights into Asteraceae paleo-polyploidization history and plant inulin production.</title>
        <authorList>
            <person name="Fan W."/>
            <person name="Wang S."/>
            <person name="Wang H."/>
            <person name="Wang A."/>
            <person name="Jiang F."/>
            <person name="Liu H."/>
            <person name="Zhao H."/>
            <person name="Xu D."/>
            <person name="Zhang Y."/>
        </authorList>
    </citation>
    <scope>NUCLEOTIDE SEQUENCE [LARGE SCALE GENOMIC DNA]</scope>
    <source>
        <strain evidence="2">cv. Niubang</strain>
    </source>
</reference>
<accession>A0ACB9C0F9</accession>
<gene>
    <name evidence="1" type="ORF">L6452_16348</name>
</gene>
<comment type="caution">
    <text evidence="1">The sequence shown here is derived from an EMBL/GenBank/DDBJ whole genome shotgun (WGS) entry which is preliminary data.</text>
</comment>
<reference evidence="2" key="1">
    <citation type="journal article" date="2022" name="Mol. Ecol. Resour.">
        <title>The genomes of chicory, endive, great burdock and yacon provide insights into Asteraceae palaeo-polyploidization history and plant inulin production.</title>
        <authorList>
            <person name="Fan W."/>
            <person name="Wang S."/>
            <person name="Wang H."/>
            <person name="Wang A."/>
            <person name="Jiang F."/>
            <person name="Liu H."/>
            <person name="Zhao H."/>
            <person name="Xu D."/>
            <person name="Zhang Y."/>
        </authorList>
    </citation>
    <scope>NUCLEOTIDE SEQUENCE [LARGE SCALE GENOMIC DNA]</scope>
    <source>
        <strain evidence="2">cv. Niubang</strain>
    </source>
</reference>
<name>A0ACB9C0F9_ARCLA</name>